<evidence type="ECO:0000259" key="1">
    <source>
        <dbReference type="PROSITE" id="PS50075"/>
    </source>
</evidence>
<protein>
    <submittedName>
        <fullName evidence="2">Acyl carrier protein</fullName>
    </submittedName>
</protein>
<dbReference type="RefSeq" id="WP_376828819.1">
    <property type="nucleotide sequence ID" value="NZ_JBHLWR010000004.1"/>
</dbReference>
<dbReference type="Pfam" id="PF00550">
    <property type="entry name" value="PP-binding"/>
    <property type="match status" value="1"/>
</dbReference>
<dbReference type="Gene3D" id="1.10.1200.10">
    <property type="entry name" value="ACP-like"/>
    <property type="match status" value="1"/>
</dbReference>
<feature type="domain" description="Carrier" evidence="1">
    <location>
        <begin position="4"/>
        <end position="82"/>
    </location>
</feature>
<proteinExistence type="predicted"/>
<dbReference type="Proteomes" id="UP001595536">
    <property type="component" value="Unassembled WGS sequence"/>
</dbReference>
<gene>
    <name evidence="2" type="ORF">ACFOEX_00375</name>
</gene>
<name>A0ABV7LAU7_9HYPH</name>
<dbReference type="InterPro" id="IPR009081">
    <property type="entry name" value="PP-bd_ACP"/>
</dbReference>
<organism evidence="2 3">
    <name type="scientific">Camelimonas abortus</name>
    <dbReference type="NCBI Taxonomy" id="1017184"/>
    <lineage>
        <taxon>Bacteria</taxon>
        <taxon>Pseudomonadati</taxon>
        <taxon>Pseudomonadota</taxon>
        <taxon>Alphaproteobacteria</taxon>
        <taxon>Hyphomicrobiales</taxon>
        <taxon>Chelatococcaceae</taxon>
        <taxon>Camelimonas</taxon>
    </lineage>
</organism>
<evidence type="ECO:0000313" key="2">
    <source>
        <dbReference type="EMBL" id="MFC3264814.1"/>
    </source>
</evidence>
<dbReference type="InterPro" id="IPR036736">
    <property type="entry name" value="ACP-like_sf"/>
</dbReference>
<reference evidence="3" key="1">
    <citation type="journal article" date="2019" name="Int. J. Syst. Evol. Microbiol.">
        <title>The Global Catalogue of Microorganisms (GCM) 10K type strain sequencing project: providing services to taxonomists for standard genome sequencing and annotation.</title>
        <authorList>
            <consortium name="The Broad Institute Genomics Platform"/>
            <consortium name="The Broad Institute Genome Sequencing Center for Infectious Disease"/>
            <person name="Wu L."/>
            <person name="Ma J."/>
        </authorList>
    </citation>
    <scope>NUCLEOTIDE SEQUENCE [LARGE SCALE GENOMIC DNA]</scope>
    <source>
        <strain evidence="3">CCM 7941</strain>
    </source>
</reference>
<keyword evidence="3" id="KW-1185">Reference proteome</keyword>
<dbReference type="PROSITE" id="PS50075">
    <property type="entry name" value="CARRIER"/>
    <property type="match status" value="1"/>
</dbReference>
<dbReference type="EMBL" id="JBHRUV010000002">
    <property type="protein sequence ID" value="MFC3264814.1"/>
    <property type="molecule type" value="Genomic_DNA"/>
</dbReference>
<sequence length="85" mass="9458">MTPEVSPQTLETLRDIVAGALFLPREHVDLDARFSSIGALDSLTFELITLEIERHSGREIDPVRVMEVETLRDLAALLERADAGQ</sequence>
<evidence type="ECO:0000313" key="3">
    <source>
        <dbReference type="Proteomes" id="UP001595536"/>
    </source>
</evidence>
<dbReference type="SUPFAM" id="SSF47336">
    <property type="entry name" value="ACP-like"/>
    <property type="match status" value="1"/>
</dbReference>
<comment type="caution">
    <text evidence="2">The sequence shown here is derived from an EMBL/GenBank/DDBJ whole genome shotgun (WGS) entry which is preliminary data.</text>
</comment>
<accession>A0ABV7LAU7</accession>